<gene>
    <name evidence="5" type="ORF">TRIP_D170002</name>
</gene>
<evidence type="ECO:0008006" key="6">
    <source>
        <dbReference type="Google" id="ProtNLM"/>
    </source>
</evidence>
<dbReference type="PANTHER" id="PTHR11596">
    <property type="entry name" value="ALKALINE PHOSPHATASE"/>
    <property type="match status" value="1"/>
</dbReference>
<evidence type="ECO:0000256" key="1">
    <source>
        <dbReference type="ARBA" id="ARBA00022553"/>
    </source>
</evidence>
<keyword evidence="3" id="KW-0479">Metal-binding</keyword>
<comment type="cofactor">
    <cofactor evidence="3">
        <name>Zn(2+)</name>
        <dbReference type="ChEBI" id="CHEBI:29105"/>
    </cofactor>
    <text evidence="3">Binds 2 Zn(2+) ions.</text>
</comment>
<dbReference type="PRINTS" id="PR00113">
    <property type="entry name" value="ALKPHPHTASE"/>
</dbReference>
<organism evidence="5">
    <name type="scientific">uncultured Paludibacter sp</name>
    <dbReference type="NCBI Taxonomy" id="497635"/>
    <lineage>
        <taxon>Bacteria</taxon>
        <taxon>Pseudomonadati</taxon>
        <taxon>Bacteroidota</taxon>
        <taxon>Bacteroidia</taxon>
        <taxon>Bacteroidales</taxon>
        <taxon>Paludibacteraceae</taxon>
        <taxon>Paludibacter</taxon>
        <taxon>environmental samples</taxon>
    </lineage>
</organism>
<evidence type="ECO:0000256" key="2">
    <source>
        <dbReference type="PIRSR" id="PIRSR601952-1"/>
    </source>
</evidence>
<dbReference type="Gene3D" id="1.10.60.40">
    <property type="match status" value="1"/>
</dbReference>
<dbReference type="InterPro" id="IPR017850">
    <property type="entry name" value="Alkaline_phosphatase_core_sf"/>
</dbReference>
<feature type="active site" description="Phosphoserine intermediate" evidence="2">
    <location>
        <position position="80"/>
    </location>
</feature>
<proteinExistence type="inferred from homology"/>
<dbReference type="SMART" id="SM00098">
    <property type="entry name" value="alkPPc"/>
    <property type="match status" value="1"/>
</dbReference>
<feature type="binding site" evidence="3">
    <location>
        <position position="310"/>
    </location>
    <ligand>
        <name>Zn(2+)</name>
        <dbReference type="ChEBI" id="CHEBI:29105"/>
        <label>2</label>
    </ligand>
</feature>
<accession>A0A653A643</accession>
<dbReference type="SUPFAM" id="SSF53649">
    <property type="entry name" value="Alkaline phosphatase-like"/>
    <property type="match status" value="1"/>
</dbReference>
<feature type="binding site" evidence="3">
    <location>
        <position position="35"/>
    </location>
    <ligand>
        <name>Mg(2+)</name>
        <dbReference type="ChEBI" id="CHEBI:18420"/>
    </ligand>
</feature>
<dbReference type="GO" id="GO:0004035">
    <property type="term" value="F:alkaline phosphatase activity"/>
    <property type="evidence" value="ECO:0007669"/>
    <property type="project" value="TreeGrafter"/>
</dbReference>
<feature type="binding site" evidence="3">
    <location>
        <position position="35"/>
    </location>
    <ligand>
        <name>Zn(2+)</name>
        <dbReference type="ChEBI" id="CHEBI:29105"/>
        <label>2</label>
    </ligand>
</feature>
<feature type="binding site" evidence="3">
    <location>
        <position position="147"/>
    </location>
    <ligand>
        <name>Mg(2+)</name>
        <dbReference type="ChEBI" id="CHEBI:18420"/>
    </ligand>
</feature>
<dbReference type="GO" id="GO:0046872">
    <property type="term" value="F:metal ion binding"/>
    <property type="evidence" value="ECO:0007669"/>
    <property type="project" value="UniProtKB-KW"/>
</dbReference>
<comment type="similarity">
    <text evidence="4">Belongs to the alkaline phosphatase family.</text>
</comment>
<dbReference type="Gene3D" id="3.40.720.10">
    <property type="entry name" value="Alkaline Phosphatase, subunit A"/>
    <property type="match status" value="1"/>
</dbReference>
<keyword evidence="3" id="KW-0460">Magnesium</keyword>
<feature type="binding site" evidence="3">
    <location>
        <position position="272"/>
    </location>
    <ligand>
        <name>Zn(2+)</name>
        <dbReference type="ChEBI" id="CHEBI:29105"/>
        <label>2</label>
    </ligand>
</feature>
<feature type="binding site" evidence="3">
    <location>
        <position position="268"/>
    </location>
    <ligand>
        <name>Zn(2+)</name>
        <dbReference type="ChEBI" id="CHEBI:29105"/>
        <label>2</label>
    </ligand>
</feature>
<evidence type="ECO:0000256" key="4">
    <source>
        <dbReference type="RuleBase" id="RU003946"/>
    </source>
</evidence>
<name>A0A653A643_9BACT</name>
<dbReference type="AlphaFoldDB" id="A0A653A643"/>
<dbReference type="EMBL" id="UPXZ01000009">
    <property type="protein sequence ID" value="VBB43487.1"/>
    <property type="molecule type" value="Genomic_DNA"/>
</dbReference>
<dbReference type="PANTHER" id="PTHR11596:SF5">
    <property type="entry name" value="ALKALINE PHOSPHATASE"/>
    <property type="match status" value="1"/>
</dbReference>
<evidence type="ECO:0000313" key="5">
    <source>
        <dbReference type="EMBL" id="VBB43487.1"/>
    </source>
</evidence>
<dbReference type="CDD" id="cd16012">
    <property type="entry name" value="ALP"/>
    <property type="match status" value="1"/>
</dbReference>
<feature type="binding site" evidence="3">
    <location>
        <position position="311"/>
    </location>
    <ligand>
        <name>Zn(2+)</name>
        <dbReference type="ChEBI" id="CHEBI:29105"/>
        <label>2</label>
    </ligand>
</feature>
<keyword evidence="1" id="KW-0597">Phosphoprotein</keyword>
<evidence type="ECO:0000256" key="3">
    <source>
        <dbReference type="PIRSR" id="PIRSR601952-2"/>
    </source>
</evidence>
<feature type="binding site" evidence="3">
    <location>
        <position position="422"/>
    </location>
    <ligand>
        <name>Zn(2+)</name>
        <dbReference type="ChEBI" id="CHEBI:29105"/>
        <label>2</label>
    </ligand>
</feature>
<protein>
    <recommendedName>
        <fullName evidence="6">Alkaline phosphatase</fullName>
    </recommendedName>
</protein>
<feature type="binding site" evidence="3">
    <location>
        <position position="263"/>
    </location>
    <ligand>
        <name>Mg(2+)</name>
        <dbReference type="ChEBI" id="CHEBI:18420"/>
    </ligand>
</feature>
<comment type="cofactor">
    <cofactor evidence="3">
        <name>Mg(2+)</name>
        <dbReference type="ChEBI" id="CHEBI:18420"/>
    </cofactor>
    <text evidence="3">Binds 1 Mg(2+) ion.</text>
</comment>
<feature type="binding site" evidence="3">
    <location>
        <position position="149"/>
    </location>
    <ligand>
        <name>Mg(2+)</name>
        <dbReference type="ChEBI" id="CHEBI:18420"/>
    </ligand>
</feature>
<sequence length="545" mass="60101">MKNRLNILTLLLFISVSLFSQQVRPVKNIILMISDGTSLSALSASRWLKVYRNEGDKLNIDPYLCGTVTTFSSNAPIGDSAPTTSCYVDGIPAQAANIAMYPSVDEGNDLVKLDSAMTYQPLTTLLEAMQWEQKKSSGLVVTCEFPHATPADCSAHYYNRNNYSAIAPQMAFNNLNVMFGGGTGIVTDVMKKYFTETGTTYLENDKKGMLSYAGNKIWALFGERELPYDLDRDTTRIPSLAQMTNKALQILNKNKNGFFLMVEGSKVDWAAHANDPIGIMTEFLAFDKAVGEAINFAKKDKNTLVVVTADHGNSGFSIGRNGLSKSYTTLTLDDLFGTVSKFKHTAEGLEKILINTKPKDIKSVFKENTGIDLTDEELKALLSSENYHSEDYTKVGTGENMTAHIISILNSHTPFGFTTHGHTGEEVFLALYHPQGDITLGNRRNTELHKYMYKASGLKTSLATFNSNKYAKHTEVFANADYKIEIAADKSAKLVVKKGNNILEIPAFSSVAMLNGKSFNMGSVAVYVDKNNTFYISKNLSEKLK</sequence>
<dbReference type="InterPro" id="IPR001952">
    <property type="entry name" value="Alkaline_phosphatase"/>
</dbReference>
<dbReference type="Pfam" id="PF00245">
    <property type="entry name" value="Alk_phosphatase"/>
    <property type="match status" value="1"/>
</dbReference>
<reference evidence="5" key="1">
    <citation type="submission" date="2018-07" db="EMBL/GenBank/DDBJ databases">
        <authorList>
            <consortium name="Genoscope - CEA"/>
            <person name="William W."/>
        </authorList>
    </citation>
    <scope>NUCLEOTIDE SEQUENCE</scope>
    <source>
        <strain evidence="5">IK1</strain>
    </source>
</reference>
<keyword evidence="3" id="KW-0862">Zinc</keyword>